<dbReference type="Pfam" id="PF19809">
    <property type="entry name" value="DUF6292"/>
    <property type="match status" value="1"/>
</dbReference>
<accession>A0A495W4N5</accession>
<comment type="caution">
    <text evidence="2">The sequence shown here is derived from an EMBL/GenBank/DDBJ whole genome shotgun (WGS) entry which is preliminary data.</text>
</comment>
<name>A0A495W4N5_9PSEU</name>
<sequence length="128" mass="13757">MGGMDELTVGLAGYVRAVAEQVGVPPEGTEYEVSDTATAYLALAEGRGRDLMLLWSEKHGWSVAVETAPAESPVVLAHLDGPLVPPPRAVARFVADVLAGKRDDARPTVDRDRQALTARLRPYAFDPF</sequence>
<reference evidence="2 3" key="1">
    <citation type="submission" date="2018-10" db="EMBL/GenBank/DDBJ databases">
        <title>Sequencing the genomes of 1000 actinobacteria strains.</title>
        <authorList>
            <person name="Klenk H.-P."/>
        </authorList>
    </citation>
    <scope>NUCLEOTIDE SEQUENCE [LARGE SCALE GENOMIC DNA]</scope>
    <source>
        <strain evidence="2 3">DSM 43800</strain>
    </source>
</reference>
<evidence type="ECO:0000259" key="1">
    <source>
        <dbReference type="Pfam" id="PF19809"/>
    </source>
</evidence>
<organism evidence="2 3">
    <name type="scientific">Saccharothrix australiensis</name>
    <dbReference type="NCBI Taxonomy" id="2072"/>
    <lineage>
        <taxon>Bacteria</taxon>
        <taxon>Bacillati</taxon>
        <taxon>Actinomycetota</taxon>
        <taxon>Actinomycetes</taxon>
        <taxon>Pseudonocardiales</taxon>
        <taxon>Pseudonocardiaceae</taxon>
        <taxon>Saccharothrix</taxon>
    </lineage>
</organism>
<feature type="domain" description="DUF6292" evidence="1">
    <location>
        <begin position="14"/>
        <end position="96"/>
    </location>
</feature>
<evidence type="ECO:0000313" key="3">
    <source>
        <dbReference type="Proteomes" id="UP000282084"/>
    </source>
</evidence>
<dbReference type="AlphaFoldDB" id="A0A495W4N5"/>
<gene>
    <name evidence="2" type="ORF">C8E97_4695</name>
</gene>
<dbReference type="Proteomes" id="UP000282084">
    <property type="component" value="Unassembled WGS sequence"/>
</dbReference>
<keyword evidence="3" id="KW-1185">Reference proteome</keyword>
<dbReference type="OrthoDB" id="4190452at2"/>
<dbReference type="EMBL" id="RBXO01000001">
    <property type="protein sequence ID" value="RKT56007.1"/>
    <property type="molecule type" value="Genomic_DNA"/>
</dbReference>
<evidence type="ECO:0000313" key="2">
    <source>
        <dbReference type="EMBL" id="RKT56007.1"/>
    </source>
</evidence>
<proteinExistence type="predicted"/>
<protein>
    <recommendedName>
        <fullName evidence="1">DUF6292 domain-containing protein</fullName>
    </recommendedName>
</protein>
<dbReference type="InterPro" id="IPR046259">
    <property type="entry name" value="DUF6292"/>
</dbReference>